<keyword evidence="3" id="KW-1185">Reference proteome</keyword>
<gene>
    <name evidence="2" type="ORF">KHA94_05985</name>
</gene>
<dbReference type="RefSeq" id="WP_213101157.1">
    <property type="nucleotide sequence ID" value="NZ_JAGYPM010000001.1"/>
</dbReference>
<organism evidence="2 3">
    <name type="scientific">Cytobacillus citreus</name>
    <dbReference type="NCBI Taxonomy" id="2833586"/>
    <lineage>
        <taxon>Bacteria</taxon>
        <taxon>Bacillati</taxon>
        <taxon>Bacillota</taxon>
        <taxon>Bacilli</taxon>
        <taxon>Bacillales</taxon>
        <taxon>Bacillaceae</taxon>
        <taxon>Cytobacillus</taxon>
    </lineage>
</organism>
<reference evidence="2 3" key="1">
    <citation type="submission" date="2021-05" db="EMBL/GenBank/DDBJ databases">
        <title>Novel Bacillus species.</title>
        <authorList>
            <person name="Liu G."/>
        </authorList>
    </citation>
    <scope>NUCLEOTIDE SEQUENCE [LARGE SCALE GENOMIC DNA]</scope>
    <source>
        <strain evidence="2 3">FJAT-49705</strain>
    </source>
</reference>
<feature type="domain" description="DUF5348" evidence="1">
    <location>
        <begin position="4"/>
        <end position="73"/>
    </location>
</feature>
<evidence type="ECO:0000313" key="3">
    <source>
        <dbReference type="Proteomes" id="UP000681027"/>
    </source>
</evidence>
<dbReference type="InterPro" id="IPR035255">
    <property type="entry name" value="DUF5348"/>
</dbReference>
<name>A0ABS5NPJ7_9BACI</name>
<dbReference type="Pfam" id="PF17295">
    <property type="entry name" value="DUF5348"/>
    <property type="match status" value="1"/>
</dbReference>
<dbReference type="Proteomes" id="UP000681027">
    <property type="component" value="Unassembled WGS sequence"/>
</dbReference>
<dbReference type="EMBL" id="JAGYPM010000001">
    <property type="protein sequence ID" value="MBS4189757.1"/>
    <property type="molecule type" value="Genomic_DNA"/>
</dbReference>
<evidence type="ECO:0000313" key="2">
    <source>
        <dbReference type="EMBL" id="MBS4189757.1"/>
    </source>
</evidence>
<comment type="caution">
    <text evidence="2">The sequence shown here is derived from an EMBL/GenBank/DDBJ whole genome shotgun (WGS) entry which is preliminary data.</text>
</comment>
<proteinExistence type="predicted"/>
<accession>A0ABS5NPJ7</accession>
<sequence>MARGILIFDPQHQEWRVWIGQRAYWIDQGYSFELRIQHKYFQAILEKDIDWFVTLDYDASFVLHIHEVYKVRINKQDFMPVDSPF</sequence>
<protein>
    <submittedName>
        <fullName evidence="2">DUF5348 domain-containing protein</fullName>
    </submittedName>
</protein>
<evidence type="ECO:0000259" key="1">
    <source>
        <dbReference type="Pfam" id="PF17295"/>
    </source>
</evidence>